<sequence length="67" mass="7640">MEIQSQAQNSVYILFGYLRLVISCSYQLAPSVLGIHNLVSIKSLTFIWDAEIPRYQLEKSIPFAHPT</sequence>
<reference evidence="1" key="1">
    <citation type="submission" date="2015-06" db="EMBL/GenBank/DDBJ databases">
        <authorList>
            <person name="Nguyen H."/>
        </authorList>
    </citation>
    <scope>NUCLEOTIDE SEQUENCE</scope>
    <source>
        <strain evidence="1">DAOM 180753</strain>
    </source>
</reference>
<organism evidence="1 2">
    <name type="scientific">Penicillium thymicola</name>
    <dbReference type="NCBI Taxonomy" id="293382"/>
    <lineage>
        <taxon>Eukaryota</taxon>
        <taxon>Fungi</taxon>
        <taxon>Dikarya</taxon>
        <taxon>Ascomycota</taxon>
        <taxon>Pezizomycotina</taxon>
        <taxon>Eurotiomycetes</taxon>
        <taxon>Eurotiomycetidae</taxon>
        <taxon>Eurotiales</taxon>
        <taxon>Aspergillaceae</taxon>
        <taxon>Penicillium</taxon>
    </lineage>
</organism>
<gene>
    <name evidence="1" type="ORF">VN97_g6092</name>
</gene>
<dbReference type="EMBL" id="LACB01000170">
    <property type="protein sequence ID" value="KAJ9487224.1"/>
    <property type="molecule type" value="Genomic_DNA"/>
</dbReference>
<comment type="caution">
    <text evidence="1">The sequence shown here is derived from an EMBL/GenBank/DDBJ whole genome shotgun (WGS) entry which is preliminary data.</text>
</comment>
<reference evidence="1" key="2">
    <citation type="journal article" date="2016" name="Fungal Biol.">
        <title>Ochratoxin A production by Penicillium thymicola.</title>
        <authorList>
            <person name="Nguyen H.D.T."/>
            <person name="McMullin D.R."/>
            <person name="Ponomareva E."/>
            <person name="Riley R."/>
            <person name="Pomraning K.R."/>
            <person name="Baker S.E."/>
            <person name="Seifert K.A."/>
        </authorList>
    </citation>
    <scope>NUCLEOTIDE SEQUENCE</scope>
    <source>
        <strain evidence="1">DAOM 180753</strain>
    </source>
</reference>
<proteinExistence type="predicted"/>
<evidence type="ECO:0000313" key="2">
    <source>
        <dbReference type="Proteomes" id="UP001227192"/>
    </source>
</evidence>
<accession>A0AAI9THJ0</accession>
<dbReference type="AlphaFoldDB" id="A0AAI9THJ0"/>
<name>A0AAI9THJ0_PENTH</name>
<dbReference type="Proteomes" id="UP001227192">
    <property type="component" value="Unassembled WGS sequence"/>
</dbReference>
<keyword evidence="2" id="KW-1185">Reference proteome</keyword>
<evidence type="ECO:0000313" key="1">
    <source>
        <dbReference type="EMBL" id="KAJ9487224.1"/>
    </source>
</evidence>
<protein>
    <submittedName>
        <fullName evidence="1">Uncharacterized protein</fullName>
    </submittedName>
</protein>